<name>A0A5C6PHT7_9TELE</name>
<proteinExistence type="predicted"/>
<organism evidence="1 2">
    <name type="scientific">Takifugu flavidus</name>
    <name type="common">sansaifugu</name>
    <dbReference type="NCBI Taxonomy" id="433684"/>
    <lineage>
        <taxon>Eukaryota</taxon>
        <taxon>Metazoa</taxon>
        <taxon>Chordata</taxon>
        <taxon>Craniata</taxon>
        <taxon>Vertebrata</taxon>
        <taxon>Euteleostomi</taxon>
        <taxon>Actinopterygii</taxon>
        <taxon>Neopterygii</taxon>
        <taxon>Teleostei</taxon>
        <taxon>Neoteleostei</taxon>
        <taxon>Acanthomorphata</taxon>
        <taxon>Eupercaria</taxon>
        <taxon>Tetraodontiformes</taxon>
        <taxon>Tetradontoidea</taxon>
        <taxon>Tetraodontidae</taxon>
        <taxon>Takifugu</taxon>
    </lineage>
</organism>
<accession>A0A5C6PHT7</accession>
<protein>
    <submittedName>
        <fullName evidence="1">Uncharacterized protein</fullName>
    </submittedName>
</protein>
<evidence type="ECO:0000313" key="2">
    <source>
        <dbReference type="Proteomes" id="UP000324091"/>
    </source>
</evidence>
<keyword evidence="2" id="KW-1185">Reference proteome</keyword>
<gene>
    <name evidence="1" type="ORF">D4764_10G0003840</name>
</gene>
<sequence>MTVLRDGPALLSPVCDCYWDQRGASENQSAKWLLVSTGVKVHSQRSLEAASQTQFKRAAGQETWTWTPSTLTTSAYTLMTQVTHESWKNPSLPLQQLSYI</sequence>
<reference evidence="1 2" key="1">
    <citation type="submission" date="2019-04" db="EMBL/GenBank/DDBJ databases">
        <title>Chromosome genome assembly for Takifugu flavidus.</title>
        <authorList>
            <person name="Xiao S."/>
        </authorList>
    </citation>
    <scope>NUCLEOTIDE SEQUENCE [LARGE SCALE GENOMIC DNA]</scope>
    <source>
        <strain evidence="1">HTHZ2018</strain>
        <tissue evidence="1">Muscle</tissue>
    </source>
</reference>
<evidence type="ECO:0000313" key="1">
    <source>
        <dbReference type="EMBL" id="TWW79354.1"/>
    </source>
</evidence>
<dbReference type="EMBL" id="RHFK02000002">
    <property type="protein sequence ID" value="TWW79354.1"/>
    <property type="molecule type" value="Genomic_DNA"/>
</dbReference>
<dbReference type="AlphaFoldDB" id="A0A5C6PHT7"/>
<comment type="caution">
    <text evidence="1">The sequence shown here is derived from an EMBL/GenBank/DDBJ whole genome shotgun (WGS) entry which is preliminary data.</text>
</comment>
<dbReference type="Proteomes" id="UP000324091">
    <property type="component" value="Chromosome 10"/>
</dbReference>